<organism evidence="2 3">
    <name type="scientific">Araneus ventricosus</name>
    <name type="common">Orbweaver spider</name>
    <name type="synonym">Epeira ventricosa</name>
    <dbReference type="NCBI Taxonomy" id="182803"/>
    <lineage>
        <taxon>Eukaryota</taxon>
        <taxon>Metazoa</taxon>
        <taxon>Ecdysozoa</taxon>
        <taxon>Arthropoda</taxon>
        <taxon>Chelicerata</taxon>
        <taxon>Arachnida</taxon>
        <taxon>Araneae</taxon>
        <taxon>Araneomorphae</taxon>
        <taxon>Entelegynae</taxon>
        <taxon>Araneoidea</taxon>
        <taxon>Araneidae</taxon>
        <taxon>Araneus</taxon>
    </lineage>
</organism>
<name>A0A4Y2LN69_ARAVE</name>
<dbReference type="AlphaFoldDB" id="A0A4Y2LN69"/>
<feature type="compositionally biased region" description="Polar residues" evidence="1">
    <location>
        <begin position="43"/>
        <end position="55"/>
    </location>
</feature>
<gene>
    <name evidence="2" type="ORF">AVEN_80154_1</name>
</gene>
<dbReference type="EMBL" id="BGPR01006122">
    <property type="protein sequence ID" value="GBN16255.1"/>
    <property type="molecule type" value="Genomic_DNA"/>
</dbReference>
<sequence>MSIGPVNSIDSPYDQFVYNYTHSRKPLCSVAFGNIAREPGQLNSIDTGTFQTSPQAKDDGRSKCPNITAKIPPPFVKSDWFFTHGARFLRYSGSPRWVRGKGGFS</sequence>
<proteinExistence type="predicted"/>
<reference evidence="2 3" key="1">
    <citation type="journal article" date="2019" name="Sci. Rep.">
        <title>Orb-weaving spider Araneus ventricosus genome elucidates the spidroin gene catalogue.</title>
        <authorList>
            <person name="Kono N."/>
            <person name="Nakamura H."/>
            <person name="Ohtoshi R."/>
            <person name="Moran D.A.P."/>
            <person name="Shinohara A."/>
            <person name="Yoshida Y."/>
            <person name="Fujiwara M."/>
            <person name="Mori M."/>
            <person name="Tomita M."/>
            <person name="Arakawa K."/>
        </authorList>
    </citation>
    <scope>NUCLEOTIDE SEQUENCE [LARGE SCALE GENOMIC DNA]</scope>
</reference>
<dbReference type="Proteomes" id="UP000499080">
    <property type="component" value="Unassembled WGS sequence"/>
</dbReference>
<evidence type="ECO:0000313" key="2">
    <source>
        <dbReference type="EMBL" id="GBN16255.1"/>
    </source>
</evidence>
<evidence type="ECO:0000256" key="1">
    <source>
        <dbReference type="SAM" id="MobiDB-lite"/>
    </source>
</evidence>
<feature type="region of interest" description="Disordered" evidence="1">
    <location>
        <begin position="43"/>
        <end position="64"/>
    </location>
</feature>
<evidence type="ECO:0000313" key="3">
    <source>
        <dbReference type="Proteomes" id="UP000499080"/>
    </source>
</evidence>
<protein>
    <submittedName>
        <fullName evidence="2">Uncharacterized protein</fullName>
    </submittedName>
</protein>
<accession>A0A4Y2LN69</accession>
<keyword evidence="3" id="KW-1185">Reference proteome</keyword>
<comment type="caution">
    <text evidence="2">The sequence shown here is derived from an EMBL/GenBank/DDBJ whole genome shotgun (WGS) entry which is preliminary data.</text>
</comment>